<dbReference type="AlphaFoldDB" id="A0AAQ4EDY7"/>
<feature type="non-terminal residue" evidence="1">
    <location>
        <position position="86"/>
    </location>
</feature>
<dbReference type="EMBL" id="JARKHS020017835">
    <property type="protein sequence ID" value="KAK8772773.1"/>
    <property type="molecule type" value="Genomic_DNA"/>
</dbReference>
<organism evidence="1 2">
    <name type="scientific">Amblyomma americanum</name>
    <name type="common">Lone star tick</name>
    <dbReference type="NCBI Taxonomy" id="6943"/>
    <lineage>
        <taxon>Eukaryota</taxon>
        <taxon>Metazoa</taxon>
        <taxon>Ecdysozoa</taxon>
        <taxon>Arthropoda</taxon>
        <taxon>Chelicerata</taxon>
        <taxon>Arachnida</taxon>
        <taxon>Acari</taxon>
        <taxon>Parasitiformes</taxon>
        <taxon>Ixodida</taxon>
        <taxon>Ixodoidea</taxon>
        <taxon>Ixodidae</taxon>
        <taxon>Amblyomminae</taxon>
        <taxon>Amblyomma</taxon>
    </lineage>
</organism>
<dbReference type="Proteomes" id="UP001321473">
    <property type="component" value="Unassembled WGS sequence"/>
</dbReference>
<gene>
    <name evidence="1" type="ORF">V5799_023981</name>
</gene>
<accession>A0AAQ4EDY7</accession>
<name>A0AAQ4EDY7_AMBAM</name>
<evidence type="ECO:0000313" key="1">
    <source>
        <dbReference type="EMBL" id="KAK8772773.1"/>
    </source>
</evidence>
<sequence>MVIQTRTSSANTAWCIVLFRLHEHPLDHHGNGLGDVQQPRGDSRVVGGIWLHTKVATRAVLLHKEGRLAPQKNHRKRLRKVLKLQK</sequence>
<reference evidence="1 2" key="1">
    <citation type="journal article" date="2023" name="Arcadia Sci">
        <title>De novo assembly of a long-read Amblyomma americanum tick genome.</title>
        <authorList>
            <person name="Chou S."/>
            <person name="Poskanzer K.E."/>
            <person name="Rollins M."/>
            <person name="Thuy-Boun P.S."/>
        </authorList>
    </citation>
    <scope>NUCLEOTIDE SEQUENCE [LARGE SCALE GENOMIC DNA]</scope>
    <source>
        <strain evidence="1">F_SG_1</strain>
        <tissue evidence="1">Salivary glands</tissue>
    </source>
</reference>
<protein>
    <submittedName>
        <fullName evidence="1">Uncharacterized protein</fullName>
    </submittedName>
</protein>
<keyword evidence="2" id="KW-1185">Reference proteome</keyword>
<evidence type="ECO:0000313" key="2">
    <source>
        <dbReference type="Proteomes" id="UP001321473"/>
    </source>
</evidence>
<comment type="caution">
    <text evidence="1">The sequence shown here is derived from an EMBL/GenBank/DDBJ whole genome shotgun (WGS) entry which is preliminary data.</text>
</comment>
<proteinExistence type="predicted"/>